<organism evidence="2 3">
    <name type="scientific">Lacipirellula limnantheis</name>
    <dbReference type="NCBI Taxonomy" id="2528024"/>
    <lineage>
        <taxon>Bacteria</taxon>
        <taxon>Pseudomonadati</taxon>
        <taxon>Planctomycetota</taxon>
        <taxon>Planctomycetia</taxon>
        <taxon>Pirellulales</taxon>
        <taxon>Lacipirellulaceae</taxon>
        <taxon>Lacipirellula</taxon>
    </lineage>
</organism>
<dbReference type="RefSeq" id="WP_145431411.1">
    <property type="nucleotide sequence ID" value="NZ_CP036339.1"/>
</dbReference>
<gene>
    <name evidence="2" type="ORF">I41_09980</name>
</gene>
<dbReference type="EMBL" id="CP036339">
    <property type="protein sequence ID" value="QDT71837.1"/>
    <property type="molecule type" value="Genomic_DNA"/>
</dbReference>
<dbReference type="AlphaFoldDB" id="A0A517TTY8"/>
<keyword evidence="1" id="KW-0732">Signal</keyword>
<dbReference type="Proteomes" id="UP000317909">
    <property type="component" value="Chromosome"/>
</dbReference>
<name>A0A517TTY8_9BACT</name>
<proteinExistence type="predicted"/>
<sequence precursor="true">MKRISLVALVALTVSSAGCTSLCRRNAPAPVAQACIPVCPQPCPQVCPPGTVPVGGQGVSYGMPMMYGQ</sequence>
<feature type="chain" id="PRO_5022126589" description="4Fe-4S ferredoxin-type domain-containing protein" evidence="1">
    <location>
        <begin position="20"/>
        <end position="69"/>
    </location>
</feature>
<evidence type="ECO:0000313" key="2">
    <source>
        <dbReference type="EMBL" id="QDT71837.1"/>
    </source>
</evidence>
<evidence type="ECO:0008006" key="4">
    <source>
        <dbReference type="Google" id="ProtNLM"/>
    </source>
</evidence>
<evidence type="ECO:0000256" key="1">
    <source>
        <dbReference type="SAM" id="SignalP"/>
    </source>
</evidence>
<dbReference type="PROSITE" id="PS51257">
    <property type="entry name" value="PROKAR_LIPOPROTEIN"/>
    <property type="match status" value="1"/>
</dbReference>
<feature type="signal peptide" evidence="1">
    <location>
        <begin position="1"/>
        <end position="19"/>
    </location>
</feature>
<accession>A0A517TTY8</accession>
<keyword evidence="3" id="KW-1185">Reference proteome</keyword>
<protein>
    <recommendedName>
        <fullName evidence="4">4Fe-4S ferredoxin-type domain-containing protein</fullName>
    </recommendedName>
</protein>
<reference evidence="2 3" key="1">
    <citation type="submission" date="2019-02" db="EMBL/GenBank/DDBJ databases">
        <title>Deep-cultivation of Planctomycetes and their phenomic and genomic characterization uncovers novel biology.</title>
        <authorList>
            <person name="Wiegand S."/>
            <person name="Jogler M."/>
            <person name="Boedeker C."/>
            <person name="Pinto D."/>
            <person name="Vollmers J."/>
            <person name="Rivas-Marin E."/>
            <person name="Kohn T."/>
            <person name="Peeters S.H."/>
            <person name="Heuer A."/>
            <person name="Rast P."/>
            <person name="Oberbeckmann S."/>
            <person name="Bunk B."/>
            <person name="Jeske O."/>
            <person name="Meyerdierks A."/>
            <person name="Storesund J.E."/>
            <person name="Kallscheuer N."/>
            <person name="Luecker S."/>
            <person name="Lage O.M."/>
            <person name="Pohl T."/>
            <person name="Merkel B.J."/>
            <person name="Hornburger P."/>
            <person name="Mueller R.-W."/>
            <person name="Bruemmer F."/>
            <person name="Labrenz M."/>
            <person name="Spormann A.M."/>
            <person name="Op den Camp H."/>
            <person name="Overmann J."/>
            <person name="Amann R."/>
            <person name="Jetten M.S.M."/>
            <person name="Mascher T."/>
            <person name="Medema M.H."/>
            <person name="Devos D.P."/>
            <person name="Kaster A.-K."/>
            <person name="Ovreas L."/>
            <person name="Rohde M."/>
            <person name="Galperin M.Y."/>
            <person name="Jogler C."/>
        </authorList>
    </citation>
    <scope>NUCLEOTIDE SEQUENCE [LARGE SCALE GENOMIC DNA]</scope>
    <source>
        <strain evidence="2 3">I41</strain>
    </source>
</reference>
<dbReference type="KEGG" id="llh:I41_09980"/>
<evidence type="ECO:0000313" key="3">
    <source>
        <dbReference type="Proteomes" id="UP000317909"/>
    </source>
</evidence>